<evidence type="ECO:0000256" key="1">
    <source>
        <dbReference type="SAM" id="Phobius"/>
    </source>
</evidence>
<dbReference type="InterPro" id="IPR053008">
    <property type="entry name" value="Phomopsin_biosynth_assoc"/>
</dbReference>
<accession>A0A9W8RVY0</accession>
<dbReference type="PANTHER" id="PTHR35896:SF3">
    <property type="entry name" value="MAJOR FACILITATOR SUPERFAMILY TRANSPORTER"/>
    <property type="match status" value="1"/>
</dbReference>
<evidence type="ECO:0000313" key="2">
    <source>
        <dbReference type="EMBL" id="KAJ4253877.1"/>
    </source>
</evidence>
<reference evidence="2" key="1">
    <citation type="submission" date="2022-09" db="EMBL/GenBank/DDBJ databases">
        <title>Fusarium specimens isolated from Avocado Roots.</title>
        <authorList>
            <person name="Stajich J."/>
            <person name="Roper C."/>
            <person name="Heimlech-Rivalta G."/>
        </authorList>
    </citation>
    <scope>NUCLEOTIDE SEQUENCE</scope>
    <source>
        <strain evidence="2">CF00136</strain>
    </source>
</reference>
<dbReference type="Proteomes" id="UP001152049">
    <property type="component" value="Unassembled WGS sequence"/>
</dbReference>
<keyword evidence="1" id="KW-0472">Membrane</keyword>
<name>A0A9W8RVY0_9HYPO</name>
<dbReference type="PANTHER" id="PTHR35896">
    <property type="entry name" value="IG-LIKE DOMAIN-CONTAINING PROTEIN"/>
    <property type="match status" value="1"/>
</dbReference>
<keyword evidence="1" id="KW-1133">Transmembrane helix</keyword>
<gene>
    <name evidence="2" type="ORF">NW762_010275</name>
</gene>
<feature type="transmembrane region" description="Helical" evidence="1">
    <location>
        <begin position="31"/>
        <end position="52"/>
    </location>
</feature>
<proteinExistence type="predicted"/>
<dbReference type="AlphaFoldDB" id="A0A9W8RVY0"/>
<keyword evidence="3" id="KW-1185">Reference proteome</keyword>
<dbReference type="OrthoDB" id="3501153at2759"/>
<protein>
    <submittedName>
        <fullName evidence="2">Uncharacterized protein</fullName>
    </submittedName>
</protein>
<organism evidence="2 3">
    <name type="scientific">Fusarium torreyae</name>
    <dbReference type="NCBI Taxonomy" id="1237075"/>
    <lineage>
        <taxon>Eukaryota</taxon>
        <taxon>Fungi</taxon>
        <taxon>Dikarya</taxon>
        <taxon>Ascomycota</taxon>
        <taxon>Pezizomycotina</taxon>
        <taxon>Sordariomycetes</taxon>
        <taxon>Hypocreomycetidae</taxon>
        <taxon>Hypocreales</taxon>
        <taxon>Nectriaceae</taxon>
        <taxon>Fusarium</taxon>
    </lineage>
</organism>
<evidence type="ECO:0000313" key="3">
    <source>
        <dbReference type="Proteomes" id="UP001152049"/>
    </source>
</evidence>
<dbReference type="EMBL" id="JAOQAZ010000023">
    <property type="protein sequence ID" value="KAJ4253877.1"/>
    <property type="molecule type" value="Genomic_DNA"/>
</dbReference>
<sequence length="224" mass="25507">MPNNIKYAHIDDATSDYEEELQKPVRQRRQWISLLSSFLVGLATMGVVMALYSTLMMPEPPHVRNLPHSHNGSDPETGLPLSWSHGDCGNSPEDARERDCRYSIVLHAWLPQSCLTESDAEDAKDLYKDRNWYFTAASGQNLTMEELGAGDYVYFVTAFDWHVTHCMYVWKRLHRVMLDPSQELDSYTANYHHTNHCVKMIGGDAGGMKDSGTKVFVKYPKCAK</sequence>
<comment type="caution">
    <text evidence="2">The sequence shown here is derived from an EMBL/GenBank/DDBJ whole genome shotgun (WGS) entry which is preliminary data.</text>
</comment>
<keyword evidence="1" id="KW-0812">Transmembrane</keyword>